<feature type="coiled-coil region" evidence="6">
    <location>
        <begin position="170"/>
        <end position="197"/>
    </location>
</feature>
<keyword evidence="9" id="KW-1185">Reference proteome</keyword>
<comment type="caution">
    <text evidence="8">The sequence shown here is derived from an EMBL/GenBank/DDBJ whole genome shotgun (WGS) entry which is preliminary data.</text>
</comment>
<proteinExistence type="inferred from homology"/>
<keyword evidence="6" id="KW-0175">Coiled coil</keyword>
<dbReference type="SUPFAM" id="SSF53807">
    <property type="entry name" value="Helical backbone' metal receptor"/>
    <property type="match status" value="1"/>
</dbReference>
<dbReference type="GO" id="GO:0007155">
    <property type="term" value="P:cell adhesion"/>
    <property type="evidence" value="ECO:0007669"/>
    <property type="project" value="InterPro"/>
</dbReference>
<dbReference type="GO" id="GO:0030313">
    <property type="term" value="C:cell envelope"/>
    <property type="evidence" value="ECO:0007669"/>
    <property type="project" value="UniProtKB-SubCell"/>
</dbReference>
<dbReference type="Pfam" id="PF01297">
    <property type="entry name" value="ZnuA"/>
    <property type="match status" value="1"/>
</dbReference>
<dbReference type="PRINTS" id="PR00691">
    <property type="entry name" value="ADHESINB"/>
</dbReference>
<sequence>MSRTSRILTACALALGVGLAGCSSTEDNQATQDGINADGALQVYATTGYLADAIANIAPEAEVTTMVGPGGDPHTYQPSTKDIDKIQSSDVVFWNGLHLEAQMIKQLESLGDRQLAVGDKLPNNLLLDWPETDAEGNPLHDPHVWNSPEAWSLVVGEVANKLAEVDPSKSDEYHENAAKYQAEIADANEKAATMLANITGPRILITGHDAFNYFGKTYGLDVYATDFVSTEAKLSASELSDLADLIADNKVPTIFQDNQANPQAIKSLQEAVHARGWDVAISDEELFADTLGPTAPTDTYIGAFLHNAEAVAAALGGK</sequence>
<dbReference type="GO" id="GO:0030001">
    <property type="term" value="P:metal ion transport"/>
    <property type="evidence" value="ECO:0007669"/>
    <property type="project" value="InterPro"/>
</dbReference>
<protein>
    <submittedName>
        <fullName evidence="8">Zinc ABC transporter substrate-binding protein</fullName>
    </submittedName>
</protein>
<gene>
    <name evidence="8" type="ORF">JMN37_04155</name>
</gene>
<evidence type="ECO:0000256" key="5">
    <source>
        <dbReference type="RuleBase" id="RU003512"/>
    </source>
</evidence>
<evidence type="ECO:0000256" key="2">
    <source>
        <dbReference type="ARBA" id="ARBA00022448"/>
    </source>
</evidence>
<dbReference type="PANTHER" id="PTHR42953">
    <property type="entry name" value="HIGH-AFFINITY ZINC UPTAKE SYSTEM PROTEIN ZNUA-RELATED"/>
    <property type="match status" value="1"/>
</dbReference>
<evidence type="ECO:0000256" key="4">
    <source>
        <dbReference type="ARBA" id="ARBA00022729"/>
    </source>
</evidence>
<dbReference type="GO" id="GO:0046872">
    <property type="term" value="F:metal ion binding"/>
    <property type="evidence" value="ECO:0007669"/>
    <property type="project" value="UniProtKB-KW"/>
</dbReference>
<name>A0AAW5HSC3_9CORY</name>
<feature type="chain" id="PRO_5043733744" evidence="7">
    <location>
        <begin position="21"/>
        <end position="318"/>
    </location>
</feature>
<dbReference type="InterPro" id="IPR006129">
    <property type="entry name" value="AdhesinB"/>
</dbReference>
<evidence type="ECO:0000256" key="1">
    <source>
        <dbReference type="ARBA" id="ARBA00004196"/>
    </source>
</evidence>
<organism evidence="8 9">
    <name type="scientific">Corynebacterium lipophilum</name>
    <dbReference type="NCBI Taxonomy" id="2804918"/>
    <lineage>
        <taxon>Bacteria</taxon>
        <taxon>Bacillati</taxon>
        <taxon>Actinomycetota</taxon>
        <taxon>Actinomycetes</taxon>
        <taxon>Mycobacteriales</taxon>
        <taxon>Corynebacteriaceae</taxon>
        <taxon>Corynebacterium</taxon>
    </lineage>
</organism>
<evidence type="ECO:0000256" key="3">
    <source>
        <dbReference type="ARBA" id="ARBA00022723"/>
    </source>
</evidence>
<keyword evidence="3" id="KW-0479">Metal-binding</keyword>
<evidence type="ECO:0000313" key="8">
    <source>
        <dbReference type="EMBL" id="MCO6394179.1"/>
    </source>
</evidence>
<dbReference type="RefSeq" id="WP_070362790.1">
    <property type="nucleotide sequence ID" value="NZ_JAEUWV010000003.1"/>
</dbReference>
<comment type="similarity">
    <text evidence="5">Belongs to the bacterial solute-binding protein 9 family.</text>
</comment>
<keyword evidence="2 5" id="KW-0813">Transport</keyword>
<dbReference type="EMBL" id="JAEUWV010000003">
    <property type="protein sequence ID" value="MCO6394179.1"/>
    <property type="molecule type" value="Genomic_DNA"/>
</dbReference>
<reference evidence="8 9" key="1">
    <citation type="submission" date="2021-01" db="EMBL/GenBank/DDBJ databases">
        <title>Identification and Characterization of Corynebacterium sp.</title>
        <authorList>
            <person name="Luo Q."/>
            <person name="Qu P."/>
            <person name="Chen Q."/>
        </authorList>
    </citation>
    <scope>NUCLEOTIDE SEQUENCE [LARGE SCALE GENOMIC DNA]</scope>
    <source>
        <strain evidence="8 9">MC-18</strain>
    </source>
</reference>
<evidence type="ECO:0000256" key="6">
    <source>
        <dbReference type="SAM" id="Coils"/>
    </source>
</evidence>
<feature type="signal peptide" evidence="7">
    <location>
        <begin position="1"/>
        <end position="20"/>
    </location>
</feature>
<accession>A0AAW5HSC3</accession>
<comment type="subcellular location">
    <subcellularLocation>
        <location evidence="1">Cell envelope</location>
    </subcellularLocation>
</comment>
<keyword evidence="4 7" id="KW-0732">Signal</keyword>
<evidence type="ECO:0000256" key="7">
    <source>
        <dbReference type="SAM" id="SignalP"/>
    </source>
</evidence>
<dbReference type="PANTHER" id="PTHR42953:SF1">
    <property type="entry name" value="METAL-BINDING PROTEIN HI_0362-RELATED"/>
    <property type="match status" value="1"/>
</dbReference>
<dbReference type="InterPro" id="IPR006127">
    <property type="entry name" value="ZnuA-like"/>
</dbReference>
<dbReference type="PRINTS" id="PR00690">
    <property type="entry name" value="ADHESNFAMILY"/>
</dbReference>
<dbReference type="PROSITE" id="PS51257">
    <property type="entry name" value="PROKAR_LIPOPROTEIN"/>
    <property type="match status" value="1"/>
</dbReference>
<dbReference type="Proteomes" id="UP001205920">
    <property type="component" value="Unassembled WGS sequence"/>
</dbReference>
<dbReference type="InterPro" id="IPR006128">
    <property type="entry name" value="Lipoprotein_PsaA-like"/>
</dbReference>
<dbReference type="InterPro" id="IPR050492">
    <property type="entry name" value="Bact_metal-bind_prot9"/>
</dbReference>
<evidence type="ECO:0000313" key="9">
    <source>
        <dbReference type="Proteomes" id="UP001205920"/>
    </source>
</evidence>
<dbReference type="Gene3D" id="3.40.50.1980">
    <property type="entry name" value="Nitrogenase molybdenum iron protein domain"/>
    <property type="match status" value="2"/>
</dbReference>
<dbReference type="AlphaFoldDB" id="A0AAW5HSC3"/>